<gene>
    <name evidence="2" type="ORF">EHS24_005904</name>
</gene>
<dbReference type="InterPro" id="IPR016130">
    <property type="entry name" value="Tyr_Pase_AS"/>
</dbReference>
<evidence type="ECO:0000259" key="1">
    <source>
        <dbReference type="PROSITE" id="PS50056"/>
    </source>
</evidence>
<dbReference type="EMBL" id="RSCE01000003">
    <property type="protein sequence ID" value="RSH84384.1"/>
    <property type="molecule type" value="Genomic_DNA"/>
</dbReference>
<evidence type="ECO:0000313" key="2">
    <source>
        <dbReference type="EMBL" id="RSH84384.1"/>
    </source>
</evidence>
<evidence type="ECO:0000313" key="3">
    <source>
        <dbReference type="Proteomes" id="UP000279236"/>
    </source>
</evidence>
<dbReference type="InterPro" id="IPR026893">
    <property type="entry name" value="Tyr/Ser_Pase_IphP-type"/>
</dbReference>
<dbReference type="PROSITE" id="PS50056">
    <property type="entry name" value="TYR_PHOSPHATASE_2"/>
    <property type="match status" value="1"/>
</dbReference>
<organism evidence="2 3">
    <name type="scientific">Apiotrichum porosum</name>
    <dbReference type="NCBI Taxonomy" id="105984"/>
    <lineage>
        <taxon>Eukaryota</taxon>
        <taxon>Fungi</taxon>
        <taxon>Dikarya</taxon>
        <taxon>Basidiomycota</taxon>
        <taxon>Agaricomycotina</taxon>
        <taxon>Tremellomycetes</taxon>
        <taxon>Trichosporonales</taxon>
        <taxon>Trichosporonaceae</taxon>
        <taxon>Apiotrichum</taxon>
    </lineage>
</organism>
<dbReference type="OrthoDB" id="449382at2759"/>
<dbReference type="PANTHER" id="PTHR31126:SF1">
    <property type="entry name" value="TYROSINE SPECIFIC PROTEIN PHOSPHATASES DOMAIN-CONTAINING PROTEIN"/>
    <property type="match status" value="1"/>
</dbReference>
<keyword evidence="3" id="KW-1185">Reference proteome</keyword>
<dbReference type="AlphaFoldDB" id="A0A427XZS9"/>
<dbReference type="Pfam" id="PF13350">
    <property type="entry name" value="Y_phosphatase3"/>
    <property type="match status" value="1"/>
</dbReference>
<dbReference type="Proteomes" id="UP000279236">
    <property type="component" value="Unassembled WGS sequence"/>
</dbReference>
<dbReference type="PANTHER" id="PTHR31126">
    <property type="entry name" value="TYROSINE-PROTEIN PHOSPHATASE"/>
    <property type="match status" value="1"/>
</dbReference>
<proteinExistence type="predicted"/>
<accession>A0A427XZS9</accession>
<dbReference type="SUPFAM" id="SSF52799">
    <property type="entry name" value="(Phosphotyrosine protein) phosphatases II"/>
    <property type="match status" value="1"/>
</dbReference>
<protein>
    <recommendedName>
        <fullName evidence="1">Tyrosine specific protein phosphatases domain-containing protein</fullName>
    </recommendedName>
</protein>
<dbReference type="GO" id="GO:0004721">
    <property type="term" value="F:phosphoprotein phosphatase activity"/>
    <property type="evidence" value="ECO:0007669"/>
    <property type="project" value="InterPro"/>
</dbReference>
<dbReference type="STRING" id="105984.A0A427XZS9"/>
<comment type="caution">
    <text evidence="2">The sequence shown here is derived from an EMBL/GenBank/DDBJ whole genome shotgun (WGS) entry which is preliminary data.</text>
</comment>
<dbReference type="RefSeq" id="XP_028477832.1">
    <property type="nucleotide sequence ID" value="XM_028621380.1"/>
</dbReference>
<name>A0A427XZS9_9TREE</name>
<feature type="domain" description="Tyrosine specific protein phosphatases" evidence="1">
    <location>
        <begin position="143"/>
        <end position="212"/>
    </location>
</feature>
<dbReference type="PROSITE" id="PS00383">
    <property type="entry name" value="TYR_PHOSPHATASE_1"/>
    <property type="match status" value="1"/>
</dbReference>
<reference evidence="2 3" key="1">
    <citation type="submission" date="2018-11" db="EMBL/GenBank/DDBJ databases">
        <title>Genome sequence of Apiotrichum porosum DSM 27194.</title>
        <authorList>
            <person name="Aliyu H."/>
            <person name="Gorte O."/>
            <person name="Ochsenreither K."/>
        </authorList>
    </citation>
    <scope>NUCLEOTIDE SEQUENCE [LARGE SCALE GENOMIC DNA]</scope>
    <source>
        <strain evidence="2 3">DSM 27194</strain>
    </source>
</reference>
<sequence length="288" mass="31757">MTATSHPLPRDQLEAISTTDINDAIPADELAAALATPPFIVSPLLNLRDMGHIPGCSIAPGRIYRCAKLGDDEATKQWLSANVTKVFDLRGRREVTSAPDPAADNVQNVWLATEGEHRKLVLDGFEEGDGSPGWKKQYLYIAAQYRPTFRAVLEHLHDSPDDPILFHCTAGRDRTGILAGMLHHLAGTDEPDVLYDYMLSRIGLEPGRDMLHKAIITAWNVSDPNNVAFKNVASIRPTFFTSFVDGINEVYGGWDGYFTSHLGFTETQLERIRSNLRGGGAVDTESRL</sequence>
<dbReference type="GeneID" id="39590447"/>
<dbReference type="Gene3D" id="3.90.190.10">
    <property type="entry name" value="Protein tyrosine phosphatase superfamily"/>
    <property type="match status" value="1"/>
</dbReference>
<dbReference type="InterPro" id="IPR029021">
    <property type="entry name" value="Prot-tyrosine_phosphatase-like"/>
</dbReference>
<dbReference type="InterPro" id="IPR000387">
    <property type="entry name" value="Tyr_Pase_dom"/>
</dbReference>